<dbReference type="Gene3D" id="2.30.42.10">
    <property type="match status" value="1"/>
</dbReference>
<evidence type="ECO:0000313" key="17">
    <source>
        <dbReference type="RefSeq" id="XP_026521472.1"/>
    </source>
</evidence>
<dbReference type="FunFam" id="2.30.42.10:FF:000036">
    <property type="entry name" value="Erbin isoform 7"/>
    <property type="match status" value="1"/>
</dbReference>
<dbReference type="SMART" id="SM00369">
    <property type="entry name" value="LRR_TYP"/>
    <property type="match status" value="11"/>
</dbReference>
<feature type="compositionally biased region" description="Basic and acidic residues" evidence="14">
    <location>
        <begin position="1158"/>
        <end position="1167"/>
    </location>
</feature>
<evidence type="ECO:0000256" key="7">
    <source>
        <dbReference type="ARBA" id="ARBA00022737"/>
    </source>
</evidence>
<dbReference type="SMART" id="SM00365">
    <property type="entry name" value="LRR_SD22"/>
    <property type="match status" value="4"/>
</dbReference>
<dbReference type="SMART" id="SM00228">
    <property type="entry name" value="PDZ"/>
    <property type="match status" value="1"/>
</dbReference>
<proteinExistence type="inferred from homology"/>
<comment type="function">
    <text evidence="10">Required for normal synaptic spine architecture and function. Necessary for DISC1 and GRM5 localization to postsynaptic density complexes and for both N-methyl D-aspartate receptor-dependent and metabotropic glutamate receptor-dependent long term depression.</text>
</comment>
<evidence type="ECO:0000256" key="8">
    <source>
        <dbReference type="ARBA" id="ARBA00023018"/>
    </source>
</evidence>
<dbReference type="SMART" id="SM00364">
    <property type="entry name" value="LRR_BAC"/>
    <property type="match status" value="11"/>
</dbReference>
<dbReference type="GO" id="GO:0098968">
    <property type="term" value="P:neurotransmitter receptor transport postsynaptic membrane to endosome"/>
    <property type="evidence" value="ECO:0007669"/>
    <property type="project" value="TreeGrafter"/>
</dbReference>
<dbReference type="InterPro" id="IPR001611">
    <property type="entry name" value="Leu-rich_rpt"/>
</dbReference>
<keyword evidence="7" id="KW-0677">Repeat</keyword>
<dbReference type="PROSITE" id="PS51450">
    <property type="entry name" value="LRR"/>
    <property type="match status" value="6"/>
</dbReference>
<dbReference type="InterPro" id="IPR036034">
    <property type="entry name" value="PDZ_sf"/>
</dbReference>
<dbReference type="GO" id="GO:0016323">
    <property type="term" value="C:basolateral plasma membrane"/>
    <property type="evidence" value="ECO:0007669"/>
    <property type="project" value="TreeGrafter"/>
</dbReference>
<feature type="compositionally biased region" description="Basic and acidic residues" evidence="14">
    <location>
        <begin position="789"/>
        <end position="799"/>
    </location>
</feature>
<dbReference type="SUPFAM" id="SSF52058">
    <property type="entry name" value="L domain-like"/>
    <property type="match status" value="2"/>
</dbReference>
<keyword evidence="3" id="KW-0488">Methylation</keyword>
<dbReference type="GO" id="GO:0045211">
    <property type="term" value="C:postsynaptic membrane"/>
    <property type="evidence" value="ECO:0007669"/>
    <property type="project" value="TreeGrafter"/>
</dbReference>
<dbReference type="Gene3D" id="3.80.10.10">
    <property type="entry name" value="Ribonuclease Inhibitor"/>
    <property type="match status" value="2"/>
</dbReference>
<keyword evidence="5" id="KW-0597">Phosphoprotein</keyword>
<feature type="compositionally biased region" description="Polar residues" evidence="14">
    <location>
        <begin position="1096"/>
        <end position="1132"/>
    </location>
</feature>
<evidence type="ECO:0000256" key="11">
    <source>
        <dbReference type="ARBA" id="ARBA00062225"/>
    </source>
</evidence>
<reference evidence="17" key="1">
    <citation type="submission" date="2025-08" db="UniProtKB">
        <authorList>
            <consortium name="RefSeq"/>
        </authorList>
    </citation>
    <scope>IDENTIFICATION</scope>
</reference>
<feature type="region of interest" description="Disordered" evidence="14">
    <location>
        <begin position="658"/>
        <end position="686"/>
    </location>
</feature>
<comment type="subunit">
    <text evidence="11">Interacts with CNKSR2 and DLG4. Interacts with CTNND2/Catenin delta-2. Forms a complex with N-cadherin through CTNND2. Interacts with CAMK2A.</text>
</comment>
<dbReference type="Pfam" id="PF13855">
    <property type="entry name" value="LRR_8"/>
    <property type="match status" value="3"/>
</dbReference>
<evidence type="ECO:0000256" key="10">
    <source>
        <dbReference type="ARBA" id="ARBA00059232"/>
    </source>
</evidence>
<feature type="region of interest" description="Disordered" evidence="14">
    <location>
        <begin position="701"/>
        <end position="809"/>
    </location>
</feature>
<evidence type="ECO:0000256" key="13">
    <source>
        <dbReference type="ARBA" id="ARBA00078841"/>
    </source>
</evidence>
<organism evidence="16 17">
    <name type="scientific">Notechis scutatus</name>
    <name type="common">mainland tiger snake</name>
    <dbReference type="NCBI Taxonomy" id="8663"/>
    <lineage>
        <taxon>Eukaryota</taxon>
        <taxon>Metazoa</taxon>
        <taxon>Chordata</taxon>
        <taxon>Craniata</taxon>
        <taxon>Vertebrata</taxon>
        <taxon>Euteleostomi</taxon>
        <taxon>Lepidosauria</taxon>
        <taxon>Squamata</taxon>
        <taxon>Bifurcata</taxon>
        <taxon>Unidentata</taxon>
        <taxon>Episquamata</taxon>
        <taxon>Toxicofera</taxon>
        <taxon>Serpentes</taxon>
        <taxon>Colubroidea</taxon>
        <taxon>Elapidae</taxon>
        <taxon>Hydrophiinae</taxon>
        <taxon>Notechis</taxon>
    </lineage>
</organism>
<evidence type="ECO:0000256" key="14">
    <source>
        <dbReference type="SAM" id="MobiDB-lite"/>
    </source>
</evidence>
<dbReference type="GO" id="GO:0043113">
    <property type="term" value="P:receptor clustering"/>
    <property type="evidence" value="ECO:0007669"/>
    <property type="project" value="TreeGrafter"/>
</dbReference>
<feature type="region of interest" description="Disordered" evidence="14">
    <location>
        <begin position="1086"/>
        <end position="1135"/>
    </location>
</feature>
<dbReference type="PANTHER" id="PTHR23119:SF48">
    <property type="entry name" value="LEUCINE-RICH REPEAT-CONTAINING PROTEIN 7"/>
    <property type="match status" value="1"/>
</dbReference>
<dbReference type="PANTHER" id="PTHR23119">
    <property type="entry name" value="DISCS LARGE"/>
    <property type="match status" value="1"/>
</dbReference>
<dbReference type="Proteomes" id="UP000504612">
    <property type="component" value="Unplaced"/>
</dbReference>
<keyword evidence="16" id="KW-1185">Reference proteome</keyword>
<dbReference type="FunFam" id="3.80.10.10:FF:000118">
    <property type="entry name" value="Leucine rich repeat containing 7"/>
    <property type="match status" value="1"/>
</dbReference>
<protein>
    <recommendedName>
        <fullName evidence="12">Leucine-rich repeat-containing protein 7</fullName>
    </recommendedName>
    <alternativeName>
        <fullName evidence="13">Densin-180</fullName>
    </alternativeName>
</protein>
<feature type="region of interest" description="Disordered" evidence="14">
    <location>
        <begin position="1150"/>
        <end position="1182"/>
    </location>
</feature>
<evidence type="ECO:0000256" key="12">
    <source>
        <dbReference type="ARBA" id="ARBA00072644"/>
    </source>
</evidence>
<keyword evidence="6" id="KW-0433">Leucine-rich repeat</keyword>
<dbReference type="SUPFAM" id="SSF50156">
    <property type="entry name" value="PDZ domain-like"/>
    <property type="match status" value="1"/>
</dbReference>
<dbReference type="InterPro" id="IPR003591">
    <property type="entry name" value="Leu-rich_rpt_typical-subtyp"/>
</dbReference>
<dbReference type="InterPro" id="IPR032675">
    <property type="entry name" value="LRR_dom_sf"/>
</dbReference>
<dbReference type="GeneID" id="113410903"/>
<keyword evidence="8" id="KW-0770">Synapse</keyword>
<dbReference type="Pfam" id="PF00595">
    <property type="entry name" value="PDZ"/>
    <property type="match status" value="1"/>
</dbReference>
<gene>
    <name evidence="17" type="primary">LRRC7</name>
</gene>
<evidence type="ECO:0000259" key="15">
    <source>
        <dbReference type="PROSITE" id="PS50106"/>
    </source>
</evidence>
<dbReference type="GO" id="GO:0045197">
    <property type="term" value="P:establishment or maintenance of epithelial cell apical/basal polarity"/>
    <property type="evidence" value="ECO:0007669"/>
    <property type="project" value="TreeGrafter"/>
</dbReference>
<feature type="compositionally biased region" description="Polar residues" evidence="14">
    <location>
        <begin position="703"/>
        <end position="721"/>
    </location>
</feature>
<name>A0A6J1TS67_9SAUR</name>
<keyword evidence="4" id="KW-0963">Cytoplasm</keyword>
<evidence type="ECO:0000256" key="3">
    <source>
        <dbReference type="ARBA" id="ARBA00022481"/>
    </source>
</evidence>
<feature type="region of interest" description="Disordered" evidence="14">
    <location>
        <begin position="1197"/>
        <end position="1227"/>
    </location>
</feature>
<dbReference type="InterPro" id="IPR001478">
    <property type="entry name" value="PDZ"/>
</dbReference>
<evidence type="ECO:0000256" key="9">
    <source>
        <dbReference type="ARBA" id="ARBA00034105"/>
    </source>
</evidence>
<evidence type="ECO:0000256" key="5">
    <source>
        <dbReference type="ARBA" id="ARBA00022553"/>
    </source>
</evidence>
<dbReference type="GO" id="GO:0010976">
    <property type="term" value="P:positive regulation of neuron projection development"/>
    <property type="evidence" value="ECO:0007669"/>
    <property type="project" value="TreeGrafter"/>
</dbReference>
<sequence length="1403" mass="158400">MTTKRKIIGRLVPCRCFRGEEEIVSVLDYSHCSLQQVPKEVFNFERTLEELYLDANQIEELPKQLFNCQALRKLSIPDNDLSSLPTSIASLVNLKELDISKNGIQDFPENIKCCKCLTIIEASVNPISKLPDGFTQLLNLAQLYLNDAFLEFLPANFGRLVKLRILELRENHLKTLPKSMLKLTQLERLDLGNNEFSELPEVLEQIQNLKELWMDNNSLQTLPGSIGRLKQLIYLDMSKNRIESIDLDISGCEALEDLLLSSNMLQQLPDSIGLLKRLTTLKVDDNQLTVLPNAIGNLSLLEEFDCSCNELESLPPTTGYLHSLRTLAVDENFLTELPREIGSCKNVTVMSLRSNKLEFLPDEIGQMQKLRVLNLSDNRLKNLPITFTKLKELAALWLSDNQSKALIPLQTEAHPETKQRVLTNYMFPQQPRGDEDFQSDSDSFNPTLWEEQRQQRMTVAFEFEEKKEEEENAGKVKVEINLKRYPTPYPEDLKNMVKSVQNLVGKSTHGVRPENSAPSGSSEQVVKDKFEHKWPMATKELSVEDSFVHPVNDMRIGELRPSMTDAPLYQPKLVLLGKEKKESTDESEADKVHCMNNSVSSGTYSDYSPSQASSGSSNAHVKIGSLQTTAKDAVNNSLWGNRLVQSFPQPLETKPLLSQRESAPAGNLQQHNDRRPMSDTFADSWNDSSHYDNTGFVAEENTVENPSTNPLLSSKSRSTSAHGRRPLIRQDRIVGIPLELEQPTMRNTPESEVPPSNPWQNWTRTPSPFEDRTAFPSKLEITPTSSPLPERKDLVKDSPEISSTFSPGTPWEYHDSNTNRSLSNVFSHIHCRPELSKNIISISKSTERLSPMMRDLKTSRFKKSQSIDEIDIGAYKVYNIPLENYAATTDNAGIHDRQDKMLGPEHGMSSMSRSQSVPMLDDELTYGSVKVQQQQKPSVTKKVYQFDQSFNPQGSVEVKAEKRLPPPFQHTPEYIPQQTKNVSKDLVSPRAYRGYPPMEHMFSFSQPSVNEETVNTQLTSQGSRAGFLRRADSLASSTEMSMYRRVSEPHEMPQSDRYNRHQYRGAVERQSSISVSESQFLKRNGRYEDEHPSYQEVKTQSGSFPVKNLTQRRPLSARSYSTESYGTSQTRPVSARPTMAALLEKIPSDYNLSNYGEKPSDNPDLKTRPTPVKGNESCGKMPADWRQQLLRHIEARRLDRTPSQQSSILDNGQEDISSGNQWNPYPLGRRDVPPETVAKKAGSHIQTLMGSQSLQHRSREQPYEGNMNKVTIQQYQPPLPIQIPSQSSRAPQAGRCVIQTKGQRSMDGYPEQFCVRIEKNPGLGFSISGGISGQGNPFKPSDKGIFVTRVQPDGPASNLLQPGDKIIQANGHSFVHMEHEKAVLLLKSFQNTVDLVIQRELTV</sequence>
<dbReference type="GO" id="GO:0019901">
    <property type="term" value="F:protein kinase binding"/>
    <property type="evidence" value="ECO:0007669"/>
    <property type="project" value="TreeGrafter"/>
</dbReference>
<dbReference type="GO" id="GO:0098887">
    <property type="term" value="P:neurotransmitter receptor transport, endosome to postsynaptic membrane"/>
    <property type="evidence" value="ECO:0007669"/>
    <property type="project" value="TreeGrafter"/>
</dbReference>
<feature type="domain" description="PDZ" evidence="15">
    <location>
        <begin position="1316"/>
        <end position="1401"/>
    </location>
</feature>
<dbReference type="CTD" id="57554"/>
<dbReference type="GO" id="GO:0005912">
    <property type="term" value="C:adherens junction"/>
    <property type="evidence" value="ECO:0007669"/>
    <property type="project" value="TreeGrafter"/>
</dbReference>
<dbReference type="GO" id="GO:0043194">
    <property type="term" value="C:axon initial segment"/>
    <property type="evidence" value="ECO:0007669"/>
    <property type="project" value="TreeGrafter"/>
</dbReference>
<evidence type="ECO:0000313" key="16">
    <source>
        <dbReference type="Proteomes" id="UP000504612"/>
    </source>
</evidence>
<dbReference type="FunFam" id="3.80.10.10:FF:000061">
    <property type="entry name" value="leucine-rich repeat-containing protein 7 isoform X1"/>
    <property type="match status" value="1"/>
</dbReference>
<dbReference type="GO" id="GO:0098609">
    <property type="term" value="P:cell-cell adhesion"/>
    <property type="evidence" value="ECO:0007669"/>
    <property type="project" value="TreeGrafter"/>
</dbReference>
<comment type="similarity">
    <text evidence="2">Belongs to the LAP (LRR and PDZ) protein family.</text>
</comment>
<evidence type="ECO:0000256" key="2">
    <source>
        <dbReference type="ARBA" id="ARBA00007772"/>
    </source>
</evidence>
<evidence type="ECO:0000256" key="4">
    <source>
        <dbReference type="ARBA" id="ARBA00022490"/>
    </source>
</evidence>
<evidence type="ECO:0000256" key="1">
    <source>
        <dbReference type="ARBA" id="ARBA00004496"/>
    </source>
</evidence>
<dbReference type="CDD" id="cd06749">
    <property type="entry name" value="PDZ_densin_erbin-like"/>
    <property type="match status" value="1"/>
</dbReference>
<accession>A0A6J1TS67</accession>
<evidence type="ECO:0000256" key="6">
    <source>
        <dbReference type="ARBA" id="ARBA00022614"/>
    </source>
</evidence>
<comment type="subcellular location">
    <subcellularLocation>
        <location evidence="1">Cytoplasm</location>
    </subcellularLocation>
    <subcellularLocation>
        <location evidence="9">Postsynaptic density</location>
    </subcellularLocation>
</comment>
<dbReference type="GO" id="GO:0014069">
    <property type="term" value="C:postsynaptic density"/>
    <property type="evidence" value="ECO:0007669"/>
    <property type="project" value="UniProtKB-SubCell"/>
</dbReference>
<dbReference type="RefSeq" id="XP_026521472.1">
    <property type="nucleotide sequence ID" value="XM_026665687.1"/>
</dbReference>
<dbReference type="PROSITE" id="PS50106">
    <property type="entry name" value="PDZ"/>
    <property type="match status" value="1"/>
</dbReference>
<dbReference type="InterPro" id="IPR050614">
    <property type="entry name" value="Synaptic_Scaffolding_LAP-MAGUK"/>
</dbReference>
<feature type="compositionally biased region" description="Polar residues" evidence="14">
    <location>
        <begin position="1201"/>
        <end position="1223"/>
    </location>
</feature>
<dbReference type="GO" id="GO:0005829">
    <property type="term" value="C:cytosol"/>
    <property type="evidence" value="ECO:0007669"/>
    <property type="project" value="UniProtKB-ARBA"/>
</dbReference>